<dbReference type="RefSeq" id="WP_183790209.1">
    <property type="nucleotide sequence ID" value="NZ_JACIDU010000003.1"/>
</dbReference>
<name>A0A7W6JZT3_9HYPH</name>
<keyword evidence="1" id="KW-1133">Transmembrane helix</keyword>
<dbReference type="EMBL" id="JACIDU010000003">
    <property type="protein sequence ID" value="MBB4102550.1"/>
    <property type="molecule type" value="Genomic_DNA"/>
</dbReference>
<feature type="transmembrane region" description="Helical" evidence="1">
    <location>
        <begin position="50"/>
        <end position="70"/>
    </location>
</feature>
<protein>
    <submittedName>
        <fullName evidence="2">Uncharacterized protein</fullName>
    </submittedName>
</protein>
<dbReference type="AlphaFoldDB" id="A0A7W6JZT3"/>
<reference evidence="2 3" key="1">
    <citation type="submission" date="2020-08" db="EMBL/GenBank/DDBJ databases">
        <title>Genomic Encyclopedia of Type Strains, Phase IV (KMG-IV): sequencing the most valuable type-strain genomes for metagenomic binning, comparative biology and taxonomic classification.</title>
        <authorList>
            <person name="Goeker M."/>
        </authorList>
    </citation>
    <scope>NUCLEOTIDE SEQUENCE [LARGE SCALE GENOMIC DNA]</scope>
    <source>
        <strain evidence="2 3">DSM 26385</strain>
    </source>
</reference>
<feature type="transmembrane region" description="Helical" evidence="1">
    <location>
        <begin position="15"/>
        <end position="38"/>
    </location>
</feature>
<keyword evidence="1" id="KW-0472">Membrane</keyword>
<proteinExistence type="predicted"/>
<comment type="caution">
    <text evidence="2">The sequence shown here is derived from an EMBL/GenBank/DDBJ whole genome shotgun (WGS) entry which is preliminary data.</text>
</comment>
<evidence type="ECO:0000313" key="3">
    <source>
        <dbReference type="Proteomes" id="UP000584824"/>
    </source>
</evidence>
<keyword evidence="3" id="KW-1185">Reference proteome</keyword>
<evidence type="ECO:0000313" key="2">
    <source>
        <dbReference type="EMBL" id="MBB4102550.1"/>
    </source>
</evidence>
<feature type="transmembrane region" description="Helical" evidence="1">
    <location>
        <begin position="82"/>
        <end position="104"/>
    </location>
</feature>
<organism evidence="2 3">
    <name type="scientific">Allorhizobium borbori</name>
    <dbReference type="NCBI Taxonomy" id="485907"/>
    <lineage>
        <taxon>Bacteria</taxon>
        <taxon>Pseudomonadati</taxon>
        <taxon>Pseudomonadota</taxon>
        <taxon>Alphaproteobacteria</taxon>
        <taxon>Hyphomicrobiales</taxon>
        <taxon>Rhizobiaceae</taxon>
        <taxon>Rhizobium/Agrobacterium group</taxon>
        <taxon>Allorhizobium</taxon>
    </lineage>
</organism>
<accession>A0A7W6JZT3</accession>
<keyword evidence="1" id="KW-0812">Transmembrane</keyword>
<gene>
    <name evidence="2" type="ORF">GGQ66_001085</name>
</gene>
<sequence length="164" mass="18180">MPLRARLKASLPSTATILAGGPLWGILMALSAATSLYAQDRLWLSADLDILGLYFVGGLIGWVLALPFARFCAAGRRPETRFAAWLLWLAIGTIGVTAGLFALQYRSFYSQWHAPFLSRIWVYQLVFTSASAVYQFAVIGLRLFMPLGFMLLIATSAIMARRMR</sequence>
<evidence type="ECO:0000256" key="1">
    <source>
        <dbReference type="SAM" id="Phobius"/>
    </source>
</evidence>
<feature type="transmembrane region" description="Helical" evidence="1">
    <location>
        <begin position="143"/>
        <end position="160"/>
    </location>
</feature>
<dbReference type="Proteomes" id="UP000584824">
    <property type="component" value="Unassembled WGS sequence"/>
</dbReference>